<dbReference type="Pfam" id="PF01037">
    <property type="entry name" value="AsnC_trans_reg"/>
    <property type="match status" value="1"/>
</dbReference>
<dbReference type="Proteomes" id="UP000824250">
    <property type="component" value="Unassembled WGS sequence"/>
</dbReference>
<dbReference type="InterPro" id="IPR011991">
    <property type="entry name" value="ArsR-like_HTH"/>
</dbReference>
<evidence type="ECO:0000313" key="5">
    <source>
        <dbReference type="EMBL" id="HIR05025.1"/>
    </source>
</evidence>
<reference evidence="5" key="2">
    <citation type="journal article" date="2021" name="PeerJ">
        <title>Extensive microbial diversity within the chicken gut microbiome revealed by metagenomics and culture.</title>
        <authorList>
            <person name="Gilroy R."/>
            <person name="Ravi A."/>
            <person name="Getino M."/>
            <person name="Pursley I."/>
            <person name="Horton D.L."/>
            <person name="Alikhan N.F."/>
            <person name="Baker D."/>
            <person name="Gharbi K."/>
            <person name="Hall N."/>
            <person name="Watson M."/>
            <person name="Adriaenssens E.M."/>
            <person name="Foster-Nyarko E."/>
            <person name="Jarju S."/>
            <person name="Secka A."/>
            <person name="Antonio M."/>
            <person name="Oren A."/>
            <person name="Chaudhuri R.R."/>
            <person name="La Ragione R."/>
            <person name="Hildebrand F."/>
            <person name="Pallen M.J."/>
        </authorList>
    </citation>
    <scope>NUCLEOTIDE SEQUENCE</scope>
    <source>
        <strain evidence="5">CHK180-2868</strain>
    </source>
</reference>
<proteinExistence type="predicted"/>
<dbReference type="InterPro" id="IPR036388">
    <property type="entry name" value="WH-like_DNA-bd_sf"/>
</dbReference>
<protein>
    <submittedName>
        <fullName evidence="5">Lrp/AsnC family transcriptional regulator</fullName>
    </submittedName>
</protein>
<dbReference type="CDD" id="cd00090">
    <property type="entry name" value="HTH_ARSR"/>
    <property type="match status" value="1"/>
</dbReference>
<dbReference type="InterPro" id="IPR000485">
    <property type="entry name" value="AsnC-type_HTH_dom"/>
</dbReference>
<dbReference type="SUPFAM" id="SSF54909">
    <property type="entry name" value="Dimeric alpha+beta barrel"/>
    <property type="match status" value="1"/>
</dbReference>
<dbReference type="GO" id="GO:0043565">
    <property type="term" value="F:sequence-specific DNA binding"/>
    <property type="evidence" value="ECO:0007669"/>
    <property type="project" value="InterPro"/>
</dbReference>
<evidence type="ECO:0000256" key="1">
    <source>
        <dbReference type="ARBA" id="ARBA00023015"/>
    </source>
</evidence>
<reference evidence="5" key="1">
    <citation type="submission" date="2020-10" db="EMBL/GenBank/DDBJ databases">
        <authorList>
            <person name="Gilroy R."/>
        </authorList>
    </citation>
    <scope>NUCLEOTIDE SEQUENCE</scope>
    <source>
        <strain evidence="5">CHK180-2868</strain>
    </source>
</reference>
<dbReference type="EMBL" id="DVGC01000018">
    <property type="protein sequence ID" value="HIR05025.1"/>
    <property type="molecule type" value="Genomic_DNA"/>
</dbReference>
<keyword evidence="2" id="KW-0238">DNA-binding</keyword>
<dbReference type="SMART" id="SM00344">
    <property type="entry name" value="HTH_ASNC"/>
    <property type="match status" value="1"/>
</dbReference>
<keyword evidence="1" id="KW-0805">Transcription regulation</keyword>
<dbReference type="PANTHER" id="PTHR30154:SF53">
    <property type="entry name" value="HTH-TYPE TRANSCRIPTIONAL REGULATOR LRPC"/>
    <property type="match status" value="1"/>
</dbReference>
<dbReference type="PANTHER" id="PTHR30154">
    <property type="entry name" value="LEUCINE-RESPONSIVE REGULATORY PROTEIN"/>
    <property type="match status" value="1"/>
</dbReference>
<dbReference type="GO" id="GO:0043200">
    <property type="term" value="P:response to amino acid"/>
    <property type="evidence" value="ECO:0007669"/>
    <property type="project" value="TreeGrafter"/>
</dbReference>
<dbReference type="Gene3D" id="3.30.70.920">
    <property type="match status" value="1"/>
</dbReference>
<dbReference type="AlphaFoldDB" id="A0A9D1D4N5"/>
<dbReference type="SUPFAM" id="SSF46785">
    <property type="entry name" value="Winged helix' DNA-binding domain"/>
    <property type="match status" value="1"/>
</dbReference>
<dbReference type="InterPro" id="IPR011008">
    <property type="entry name" value="Dimeric_a/b-barrel"/>
</dbReference>
<dbReference type="InterPro" id="IPR019888">
    <property type="entry name" value="Tscrpt_reg_AsnC-like"/>
</dbReference>
<dbReference type="GO" id="GO:0005829">
    <property type="term" value="C:cytosol"/>
    <property type="evidence" value="ECO:0007669"/>
    <property type="project" value="TreeGrafter"/>
</dbReference>
<gene>
    <name evidence="5" type="ORF">IAB28_03540</name>
</gene>
<dbReference type="PROSITE" id="PS50956">
    <property type="entry name" value="HTH_ASNC_2"/>
    <property type="match status" value="1"/>
</dbReference>
<evidence type="ECO:0000256" key="2">
    <source>
        <dbReference type="ARBA" id="ARBA00023125"/>
    </source>
</evidence>
<evidence type="ECO:0000313" key="6">
    <source>
        <dbReference type="Proteomes" id="UP000824250"/>
    </source>
</evidence>
<dbReference type="InterPro" id="IPR019887">
    <property type="entry name" value="Tscrpt_reg_AsnC/Lrp_C"/>
</dbReference>
<accession>A0A9D1D4N5</accession>
<comment type="caution">
    <text evidence="5">The sequence shown here is derived from an EMBL/GenBank/DDBJ whole genome shotgun (WGS) entry which is preliminary data.</text>
</comment>
<feature type="domain" description="HTH asnC-type" evidence="4">
    <location>
        <begin position="1"/>
        <end position="62"/>
    </location>
</feature>
<evidence type="ECO:0000259" key="4">
    <source>
        <dbReference type="PROSITE" id="PS50956"/>
    </source>
</evidence>
<sequence>MDHIDREILQILQHNARTSLKTIAEKTFLSSPAVSARIEKLEKDQVITGYQAQVNPMKLGYHILAFINLNVLPEDKQRFYQYAESIPNILECSSVTGEFSVMMKVAFESTAQLDTFLGQLQKFGKTSTQVVFATHVGPRGIQVQEP</sequence>
<keyword evidence="3" id="KW-0804">Transcription</keyword>
<dbReference type="Pfam" id="PF13404">
    <property type="entry name" value="HTH_AsnC-type"/>
    <property type="match status" value="1"/>
</dbReference>
<evidence type="ECO:0000256" key="3">
    <source>
        <dbReference type="ARBA" id="ARBA00023163"/>
    </source>
</evidence>
<name>A0A9D1D4N5_9FIRM</name>
<organism evidence="5 6">
    <name type="scientific">Candidatus Copromonas faecavium</name>
    <name type="common">nom. illeg.</name>
    <dbReference type="NCBI Taxonomy" id="2840740"/>
    <lineage>
        <taxon>Bacteria</taxon>
        <taxon>Bacillati</taxon>
        <taxon>Bacillota</taxon>
        <taxon>Clostridia</taxon>
        <taxon>Lachnospirales</taxon>
        <taxon>Lachnospiraceae</taxon>
        <taxon>Candidatus Copromonas (nom. illeg.)</taxon>
    </lineage>
</organism>
<dbReference type="PRINTS" id="PR00033">
    <property type="entry name" value="HTHASNC"/>
</dbReference>
<dbReference type="Gene3D" id="1.10.10.10">
    <property type="entry name" value="Winged helix-like DNA-binding domain superfamily/Winged helix DNA-binding domain"/>
    <property type="match status" value="1"/>
</dbReference>
<dbReference type="InterPro" id="IPR036390">
    <property type="entry name" value="WH_DNA-bd_sf"/>
</dbReference>